<evidence type="ECO:0000256" key="1">
    <source>
        <dbReference type="ARBA" id="ARBA00022729"/>
    </source>
</evidence>
<evidence type="ECO:0000313" key="7">
    <source>
        <dbReference type="Proteomes" id="UP001229346"/>
    </source>
</evidence>
<feature type="domain" description="LamG-like jellyroll fold" evidence="5">
    <location>
        <begin position="117"/>
        <end position="249"/>
    </location>
</feature>
<dbReference type="SMART" id="SM00560">
    <property type="entry name" value="LamGL"/>
    <property type="match status" value="1"/>
</dbReference>
<feature type="region of interest" description="Disordered" evidence="3">
    <location>
        <begin position="35"/>
        <end position="55"/>
    </location>
</feature>
<dbReference type="PANTHER" id="PTHR42535">
    <property type="entry name" value="OOKINETE PROTEIN, PUTATIVE-RELATED"/>
    <property type="match status" value="1"/>
</dbReference>
<dbReference type="InterPro" id="IPR013783">
    <property type="entry name" value="Ig-like_fold"/>
</dbReference>
<evidence type="ECO:0000256" key="4">
    <source>
        <dbReference type="SAM" id="SignalP"/>
    </source>
</evidence>
<evidence type="ECO:0000313" key="6">
    <source>
        <dbReference type="EMBL" id="MDQ0113705.1"/>
    </source>
</evidence>
<dbReference type="SUPFAM" id="SSF48230">
    <property type="entry name" value="Chondroitin AC/alginate lyase"/>
    <property type="match status" value="1"/>
</dbReference>
<dbReference type="SUPFAM" id="SSF49899">
    <property type="entry name" value="Concanavalin A-like lectins/glucanases"/>
    <property type="match status" value="1"/>
</dbReference>
<dbReference type="EMBL" id="JAUSSU010000006">
    <property type="protein sequence ID" value="MDQ0113705.1"/>
    <property type="molecule type" value="Genomic_DNA"/>
</dbReference>
<dbReference type="Gene3D" id="2.60.120.200">
    <property type="match status" value="1"/>
</dbReference>
<keyword evidence="2" id="KW-1015">Disulfide bond</keyword>
<name>A0ABT9U253_PAEHA</name>
<dbReference type="InterPro" id="IPR013320">
    <property type="entry name" value="ConA-like_dom_sf"/>
</dbReference>
<sequence length="2020" mass="219922">MTFINVYMQSRRLIALMLSLIMLFSLALPVQAEESASSGETVTESTHEQTVTEATYESTPKPIVYEFEGNADSTGGAANGTVNGTPAYVDGVVGQAIELKGSSYVTLPANHPMSAYEAITISTWVNWKGGSDWQRIFDFGKGTNNYMFLTPKRGNLMRFAIKNGGAEQVVDTAQLQAGQWNHVVLTLGGGAAKLYVNGQIKATNSNVKIKPSELAPNLNYIGKSQFAADALFNGLIDEFRIYNYALSAIEIEKVYKQTHFDSVLNQAGKMIAAGQQYYSDETWALLLEANSRAQALKADPAATQEQIDAMAAELLAAIQGLAEPLPTYVNNTGTALVHPAVSVAPADLIRIREHIRNKEQPWYGYFENFAASGFASKSYGIRIDKNPSAGFDALEANYTYDNYNTSLFNGPMTQDATAAYYQAIMYFMTGDPAYRQKAMRIVLLWGSLDPSKAKYVTDAHIHNGPPMYYMNAAAELLRYTSTNRENLQWKDEYSANYSTNFLEPPLRLWMNRNTNWMNQHQTTIMAQLSSHIFMDNKAEYERSLEYATVNATTPAEHKYHDGSFANGMFEFTVDHEGNVLDEPVVAVKEMVRDQPHSYDNIEGMAILAQTIAAQGTLLDPVAGTATTNADGVDVYSFMDDRLLKGTNFYYKYNMGYKVPFNDGNNNPVSSDRRGRIAGREDYYYIYKYGKGYSDEDPDFKYVAEQMYRTWEIIGLTVNDSWLYIPDAALGHSVPAVAPAENGSTVPYQFETRFTPFNDGITRTNDANNDAIRVETTDADAEFAIFGTGVWRNGNLAFRIKSNGMTTLKFHANHGKDAFASVILPDTGEEWKYVIVNLSKVKGTDFQADSIIYFNVIGETGEYVEFDHMLVNSTTVKNPLFSGGVNVLHFDTYQSGQLQYDLSNSASNTGQSITYAIVEEAGFASEANIQVSSAGILSGTIPESTPSGDYTFHVTAANGTSINVLAVTVTVAGDYAEAIDHTIGSYDSAQVYETASLTVFKRAFDAALALVESGDEAARNEALLVLKAAVSGLRLLNPLIEDGALDLSGIAVGAPDSPNVSGASLVDDHASGVPIRWIVDGKMFTIDFGEGFKVKPHEIKLLPDRGFPDRSEGAIILASDDYTNWVRISDDMSLYATDWFTYSIKDEFKDTGFRFYRLKDLTAGVLNKDDYTEDQPFTIADLHIFGERYETVTKLKDIALKVENAVPVQDTLVVAPRAVTGDKVILTFKETEPVSNIEATIQGESVAVIPNGDGSYTAEYTVHEGSKSGYVAIKLNYTYDGGKAADPIYFYPETFVTDTVTNTVVAQKILISNTSNEITKQVKPLIQGSQNTLDATEAAYLFDGKVSTGADVRYSNGGWGYYDIDFGDGQSMKLNRIEILGRPGFPGRAGAVSVSASADGITWSVISEYSKGYSYNIWQSINVLDRYKDAGFRYVRIYGGNWFGNITELRVFGEVGDNLEVYLPEHMITTSANDPAAGTTIVYVNTNGLPPAPEPPADAGTSLTLHDDATAVTVIAIPSEGYEFVKWVEPTESYGIEADYLWTRYPVFNLTTYAGGYLGGGKTYNVVRDWHLKAVFRDISAPADATFVADVTEPTNGDVTVTISYPNDAAVKEYKLGDSGTWTEYTAPVIVSSNVTVYARSTDAAGYVSNVTSYTISNIDKTPPADAALSADITEPTNSDVTVTISYPDDAAAKEYKVGESGEWIAYGGPVVISENATVFARGTDATGNMSNMTSYTVGNIDRIAPTEAILAVDATAPTNQGVTVTISYPNDAAAKEYKIDESGAWTAYTSPVVVADNNTVYARGTDAVGNVSNVSSITVGNIYKVAPVTEAALSPAAPNGKDSWYTTDVTVSLSVSAGALGGAVTTEYQVNDGEWIPYTDSIPAFGDGTYKLAYRSKDQAGNIELLKTVEFKVDTTAPELSVQLDKMSIWPPNHKMVIVNTTLHASDAGSGMESVILTSITINQPDNGQGDIEADMGTETASFSLRAEKDRIYTITYTATDKAGNKTVVSVNVTVPHDLS</sequence>
<dbReference type="Proteomes" id="UP001229346">
    <property type="component" value="Unassembled WGS sequence"/>
</dbReference>
<protein>
    <recommendedName>
        <fullName evidence="5">LamG-like jellyroll fold domain-containing protein</fullName>
    </recommendedName>
</protein>
<dbReference type="Gene3D" id="2.60.120.260">
    <property type="entry name" value="Galactose-binding domain-like"/>
    <property type="match status" value="2"/>
</dbReference>
<dbReference type="Pfam" id="PF13385">
    <property type="entry name" value="Laminin_G_3"/>
    <property type="match status" value="1"/>
</dbReference>
<reference evidence="6 7" key="1">
    <citation type="submission" date="2023-07" db="EMBL/GenBank/DDBJ databases">
        <title>Sorghum-associated microbial communities from plants grown in Nebraska, USA.</title>
        <authorList>
            <person name="Schachtman D."/>
        </authorList>
    </citation>
    <scope>NUCLEOTIDE SEQUENCE [LARGE SCALE GENOMIC DNA]</scope>
    <source>
        <strain evidence="6 7">CC482</strain>
    </source>
</reference>
<feature type="chain" id="PRO_5045924041" description="LamG-like jellyroll fold domain-containing protein" evidence="4">
    <location>
        <begin position="33"/>
        <end position="2020"/>
    </location>
</feature>
<keyword evidence="7" id="KW-1185">Reference proteome</keyword>
<dbReference type="InterPro" id="IPR008929">
    <property type="entry name" value="Chondroitin_lyas"/>
</dbReference>
<dbReference type="InterPro" id="IPR008979">
    <property type="entry name" value="Galactose-bd-like_sf"/>
</dbReference>
<dbReference type="NCBIfam" id="NF047446">
    <property type="entry name" value="barrel_OmpL47"/>
    <property type="match status" value="1"/>
</dbReference>
<proteinExistence type="predicted"/>
<evidence type="ECO:0000256" key="2">
    <source>
        <dbReference type="ARBA" id="ARBA00023157"/>
    </source>
</evidence>
<feature type="signal peptide" evidence="4">
    <location>
        <begin position="1"/>
        <end position="32"/>
    </location>
</feature>
<keyword evidence="1 4" id="KW-0732">Signal</keyword>
<dbReference type="InterPro" id="IPR058094">
    <property type="entry name" value="Ig-like_OmpL47-like"/>
</dbReference>
<accession>A0ABT9U253</accession>
<dbReference type="Gene3D" id="2.60.40.10">
    <property type="entry name" value="Immunoglobulins"/>
    <property type="match status" value="1"/>
</dbReference>
<dbReference type="Gene3D" id="1.50.10.100">
    <property type="entry name" value="Chondroitin AC/alginate lyase"/>
    <property type="match status" value="1"/>
</dbReference>
<dbReference type="SUPFAM" id="SSF49785">
    <property type="entry name" value="Galactose-binding domain-like"/>
    <property type="match status" value="1"/>
</dbReference>
<comment type="caution">
    <text evidence="6">The sequence shown here is derived from an EMBL/GenBank/DDBJ whole genome shotgun (WGS) entry which is preliminary data.</text>
</comment>
<dbReference type="RefSeq" id="WP_307204967.1">
    <property type="nucleotide sequence ID" value="NZ_JAUSSU010000006.1"/>
</dbReference>
<dbReference type="PANTHER" id="PTHR42535:SF2">
    <property type="entry name" value="CHROMOSOME UNDETERMINED SCAFFOLD_146, WHOLE GENOME SHOTGUN SEQUENCE"/>
    <property type="match status" value="1"/>
</dbReference>
<dbReference type="Gene3D" id="1.20.1270.90">
    <property type="entry name" value="AF1782-like"/>
    <property type="match status" value="1"/>
</dbReference>
<organism evidence="6 7">
    <name type="scientific">Paenibacillus harenae</name>
    <dbReference type="NCBI Taxonomy" id="306543"/>
    <lineage>
        <taxon>Bacteria</taxon>
        <taxon>Bacillati</taxon>
        <taxon>Bacillota</taxon>
        <taxon>Bacilli</taxon>
        <taxon>Bacillales</taxon>
        <taxon>Paenibacillaceae</taxon>
        <taxon>Paenibacillus</taxon>
    </lineage>
</organism>
<evidence type="ECO:0000256" key="3">
    <source>
        <dbReference type="SAM" id="MobiDB-lite"/>
    </source>
</evidence>
<gene>
    <name evidence="6" type="ORF">J2T15_003148</name>
</gene>
<dbReference type="InterPro" id="IPR006558">
    <property type="entry name" value="LamG-like"/>
</dbReference>
<evidence type="ECO:0000259" key="5">
    <source>
        <dbReference type="SMART" id="SM00560"/>
    </source>
</evidence>